<evidence type="ECO:0000313" key="10">
    <source>
        <dbReference type="EMBL" id="GAA2500943.1"/>
    </source>
</evidence>
<dbReference type="Proteomes" id="UP001501777">
    <property type="component" value="Unassembled WGS sequence"/>
</dbReference>
<keyword evidence="3" id="KW-0808">Transferase</keyword>
<dbReference type="PANTHER" id="PTHR30576">
    <property type="entry name" value="COLANIC BIOSYNTHESIS UDP-GLUCOSE LIPID CARRIER TRANSFERASE"/>
    <property type="match status" value="1"/>
</dbReference>
<evidence type="ECO:0000313" key="11">
    <source>
        <dbReference type="Proteomes" id="UP001501777"/>
    </source>
</evidence>
<keyword evidence="6 8" id="KW-0472">Membrane</keyword>
<comment type="similarity">
    <text evidence="2">Belongs to the bacterial sugar transferase family.</text>
</comment>
<dbReference type="PANTHER" id="PTHR30576:SF0">
    <property type="entry name" value="UNDECAPRENYL-PHOSPHATE N-ACETYLGALACTOSAMINYL 1-PHOSPHATE TRANSFERASE-RELATED"/>
    <property type="match status" value="1"/>
</dbReference>
<evidence type="ECO:0000256" key="6">
    <source>
        <dbReference type="ARBA" id="ARBA00023136"/>
    </source>
</evidence>
<evidence type="ECO:0000256" key="1">
    <source>
        <dbReference type="ARBA" id="ARBA00004141"/>
    </source>
</evidence>
<evidence type="ECO:0000256" key="3">
    <source>
        <dbReference type="ARBA" id="ARBA00022679"/>
    </source>
</evidence>
<keyword evidence="5 8" id="KW-1133">Transmembrane helix</keyword>
<dbReference type="EMBL" id="BAAASG010000011">
    <property type="protein sequence ID" value="GAA2500943.1"/>
    <property type="molecule type" value="Genomic_DNA"/>
</dbReference>
<feature type="transmembrane region" description="Helical" evidence="8">
    <location>
        <begin position="73"/>
        <end position="89"/>
    </location>
</feature>
<protein>
    <submittedName>
        <fullName evidence="10">Exopolysaccharide biosynthesis polyprenyl glycosylphosphotransferase</fullName>
    </submittedName>
</protein>
<evidence type="ECO:0000256" key="2">
    <source>
        <dbReference type="ARBA" id="ARBA00006464"/>
    </source>
</evidence>
<sequence length="487" mass="52307">MTAESTVPPRTGQQPRAAEHAVSVLAPRDPAAGRRLPAGHRESRPRRAFRGTLPLVDGGAALLGVLVVPGAPRYPLVVALLVLGVIGLNRRARLYDSSRVRGVLDELPAVCGRIAVGWGAVGALSPLRPLPPAVLACAFAVQCAAACAGRAAVHGRRARRRLPDPALVVGPVATARKVAAALLRQPGCGVRPVGVVGHGLDVPARPGEGHELPLLTTDQAARRAVIQNGVETVLVVGAATRVEKTALLRDLAAYGCVVWELDADAPSYGLGGRREAGGHLAGFPRRLLCPGRGRRRVGVGKRVLDAVLSGSLLLLACPVLLVCAAVLRIMDGPGVLFRQERIGKDGRPFTLLKFRTHRPASAHEAATRWSVANEQEMGRFCQFLRRTSLDELPQLWNVCRGDMSLVGPRPERPYFVAKFSQTYPGYRERHRMPTGITGLAQIHGLRGDTSIEDRCRFDNAYIDNWSLWQDICILARTAALFVRPTGS</sequence>
<dbReference type="InterPro" id="IPR017475">
    <property type="entry name" value="EPS_sugar_tfrase"/>
</dbReference>
<gene>
    <name evidence="10" type="ORF">GCM10010276_49110</name>
</gene>
<reference evidence="10 11" key="1">
    <citation type="journal article" date="2019" name="Int. J. Syst. Evol. Microbiol.">
        <title>The Global Catalogue of Microorganisms (GCM) 10K type strain sequencing project: providing services to taxonomists for standard genome sequencing and annotation.</title>
        <authorList>
            <consortium name="The Broad Institute Genomics Platform"/>
            <consortium name="The Broad Institute Genome Sequencing Center for Infectious Disease"/>
            <person name="Wu L."/>
            <person name="Ma J."/>
        </authorList>
    </citation>
    <scope>NUCLEOTIDE SEQUENCE [LARGE SCALE GENOMIC DNA]</scope>
    <source>
        <strain evidence="10 11">JCM 4395</strain>
    </source>
</reference>
<dbReference type="InterPro" id="IPR003362">
    <property type="entry name" value="Bact_transf"/>
</dbReference>
<feature type="transmembrane region" description="Helical" evidence="8">
    <location>
        <begin position="303"/>
        <end position="327"/>
    </location>
</feature>
<dbReference type="NCBIfam" id="TIGR03025">
    <property type="entry name" value="EPS_sugtrans"/>
    <property type="match status" value="1"/>
</dbReference>
<accession>A0ABN3MGW7</accession>
<feature type="region of interest" description="Disordered" evidence="7">
    <location>
        <begin position="1"/>
        <end position="44"/>
    </location>
</feature>
<keyword evidence="4 8" id="KW-0812">Transmembrane</keyword>
<feature type="domain" description="Bacterial sugar transferase" evidence="9">
    <location>
        <begin position="301"/>
        <end position="481"/>
    </location>
</feature>
<comment type="subcellular location">
    <subcellularLocation>
        <location evidence="1">Membrane</location>
        <topology evidence="1">Multi-pass membrane protein</topology>
    </subcellularLocation>
</comment>
<evidence type="ECO:0000259" key="9">
    <source>
        <dbReference type="Pfam" id="PF02397"/>
    </source>
</evidence>
<organism evidence="10 11">
    <name type="scientific">Streptomyces longisporus</name>
    <dbReference type="NCBI Taxonomy" id="1948"/>
    <lineage>
        <taxon>Bacteria</taxon>
        <taxon>Bacillati</taxon>
        <taxon>Actinomycetota</taxon>
        <taxon>Actinomycetes</taxon>
        <taxon>Kitasatosporales</taxon>
        <taxon>Streptomycetaceae</taxon>
        <taxon>Streptomyces</taxon>
    </lineage>
</organism>
<dbReference type="RefSeq" id="WP_344402675.1">
    <property type="nucleotide sequence ID" value="NZ_BAAASG010000011.1"/>
</dbReference>
<evidence type="ECO:0000256" key="4">
    <source>
        <dbReference type="ARBA" id="ARBA00022692"/>
    </source>
</evidence>
<proteinExistence type="inferred from homology"/>
<evidence type="ECO:0000256" key="5">
    <source>
        <dbReference type="ARBA" id="ARBA00022989"/>
    </source>
</evidence>
<name>A0ABN3MGW7_STRLO</name>
<evidence type="ECO:0000256" key="8">
    <source>
        <dbReference type="SAM" id="Phobius"/>
    </source>
</evidence>
<evidence type="ECO:0000256" key="7">
    <source>
        <dbReference type="SAM" id="MobiDB-lite"/>
    </source>
</evidence>
<comment type="caution">
    <text evidence="10">The sequence shown here is derived from an EMBL/GenBank/DDBJ whole genome shotgun (WGS) entry which is preliminary data.</text>
</comment>
<keyword evidence="11" id="KW-1185">Reference proteome</keyword>
<dbReference type="Pfam" id="PF02397">
    <property type="entry name" value="Bac_transf"/>
    <property type="match status" value="1"/>
</dbReference>